<comment type="caution">
    <text evidence="1">The sequence shown here is derived from an EMBL/GenBank/DDBJ whole genome shotgun (WGS) entry which is preliminary data.</text>
</comment>
<gene>
    <name evidence="1" type="ORF">mMyoMyo1_009086</name>
</gene>
<accession>A0A7J7TJR0</accession>
<evidence type="ECO:0000313" key="1">
    <source>
        <dbReference type="EMBL" id="KAF6300613.1"/>
    </source>
</evidence>
<dbReference type="EMBL" id="JABWUV010000016">
    <property type="protein sequence ID" value="KAF6300613.1"/>
    <property type="molecule type" value="Genomic_DNA"/>
</dbReference>
<organism evidence="1 2">
    <name type="scientific">Myotis myotis</name>
    <name type="common">Greater mouse-eared bat</name>
    <name type="synonym">Vespertilio myotis</name>
    <dbReference type="NCBI Taxonomy" id="51298"/>
    <lineage>
        <taxon>Eukaryota</taxon>
        <taxon>Metazoa</taxon>
        <taxon>Chordata</taxon>
        <taxon>Craniata</taxon>
        <taxon>Vertebrata</taxon>
        <taxon>Euteleostomi</taxon>
        <taxon>Mammalia</taxon>
        <taxon>Eutheria</taxon>
        <taxon>Laurasiatheria</taxon>
        <taxon>Chiroptera</taxon>
        <taxon>Yangochiroptera</taxon>
        <taxon>Vespertilionidae</taxon>
        <taxon>Myotis</taxon>
    </lineage>
</organism>
<keyword evidence="2" id="KW-1185">Reference proteome</keyword>
<dbReference type="Proteomes" id="UP000527355">
    <property type="component" value="Unassembled WGS sequence"/>
</dbReference>
<protein>
    <submittedName>
        <fullName evidence="1">Uncharacterized protein</fullName>
    </submittedName>
</protein>
<sequence length="135" mass="15950">MEHQTMERRVLGSIPGKGMYLGCRLLPGAGPGRDTCRRQPIHVFLSHRYISPCLSFSLPLSTNQWKKYPRVRVKKKRKKDFEKILKWTKNIQVNRHCKENMQMTSKHVQRYSTSSVTREMQIKIIMRDHHICKTG</sequence>
<dbReference type="AlphaFoldDB" id="A0A7J7TJR0"/>
<name>A0A7J7TJR0_MYOMY</name>
<proteinExistence type="predicted"/>
<evidence type="ECO:0000313" key="2">
    <source>
        <dbReference type="Proteomes" id="UP000527355"/>
    </source>
</evidence>
<reference evidence="1 2" key="1">
    <citation type="journal article" date="2020" name="Nature">
        <title>Six reference-quality genomes reveal evolution of bat adaptations.</title>
        <authorList>
            <person name="Jebb D."/>
            <person name="Huang Z."/>
            <person name="Pippel M."/>
            <person name="Hughes G.M."/>
            <person name="Lavrichenko K."/>
            <person name="Devanna P."/>
            <person name="Winkler S."/>
            <person name="Jermiin L.S."/>
            <person name="Skirmuntt E.C."/>
            <person name="Katzourakis A."/>
            <person name="Burkitt-Gray L."/>
            <person name="Ray D.A."/>
            <person name="Sullivan K.A.M."/>
            <person name="Roscito J.G."/>
            <person name="Kirilenko B.M."/>
            <person name="Davalos L.M."/>
            <person name="Corthals A.P."/>
            <person name="Power M.L."/>
            <person name="Jones G."/>
            <person name="Ransome R.D."/>
            <person name="Dechmann D.K.N."/>
            <person name="Locatelli A.G."/>
            <person name="Puechmaille S.J."/>
            <person name="Fedrigo O."/>
            <person name="Jarvis E.D."/>
            <person name="Hiller M."/>
            <person name="Vernes S.C."/>
            <person name="Myers E.W."/>
            <person name="Teeling E.C."/>
        </authorList>
    </citation>
    <scope>NUCLEOTIDE SEQUENCE [LARGE SCALE GENOMIC DNA]</scope>
    <source>
        <strain evidence="1">MMyoMyo1</strain>
        <tissue evidence="1">Flight muscle</tissue>
    </source>
</reference>